<evidence type="ECO:0000313" key="2">
    <source>
        <dbReference type="Proteomes" id="UP000609064"/>
    </source>
</evidence>
<keyword evidence="2" id="KW-1185">Reference proteome</keyword>
<gene>
    <name evidence="1" type="ORF">GCM10011514_52790</name>
</gene>
<dbReference type="RefSeq" id="WP_188771230.1">
    <property type="nucleotide sequence ID" value="NZ_BMKK01000019.1"/>
</dbReference>
<proteinExistence type="predicted"/>
<dbReference type="EMBL" id="BMKK01000019">
    <property type="protein sequence ID" value="GGD82193.1"/>
    <property type="molecule type" value="Genomic_DNA"/>
</dbReference>
<comment type="caution">
    <text evidence="1">The sequence shown here is derived from an EMBL/GenBank/DDBJ whole genome shotgun (WGS) entry which is preliminary data.</text>
</comment>
<protein>
    <recommendedName>
        <fullName evidence="3">Restriction endonuclease</fullName>
    </recommendedName>
</protein>
<name>A0A917DYG6_9BACT</name>
<accession>A0A917DYG6</accession>
<organism evidence="1 2">
    <name type="scientific">Emticicia aquatilis</name>
    <dbReference type="NCBI Taxonomy" id="1537369"/>
    <lineage>
        <taxon>Bacteria</taxon>
        <taxon>Pseudomonadati</taxon>
        <taxon>Bacteroidota</taxon>
        <taxon>Cytophagia</taxon>
        <taxon>Cytophagales</taxon>
        <taxon>Leadbetterellaceae</taxon>
        <taxon>Emticicia</taxon>
    </lineage>
</organism>
<evidence type="ECO:0000313" key="1">
    <source>
        <dbReference type="EMBL" id="GGD82193.1"/>
    </source>
</evidence>
<reference evidence="1" key="1">
    <citation type="journal article" date="2014" name="Int. J. Syst. Evol. Microbiol.">
        <title>Complete genome sequence of Corynebacterium casei LMG S-19264T (=DSM 44701T), isolated from a smear-ripened cheese.</title>
        <authorList>
            <consortium name="US DOE Joint Genome Institute (JGI-PGF)"/>
            <person name="Walter F."/>
            <person name="Albersmeier A."/>
            <person name="Kalinowski J."/>
            <person name="Ruckert C."/>
        </authorList>
    </citation>
    <scope>NUCLEOTIDE SEQUENCE</scope>
    <source>
        <strain evidence="1">CGMCC 1.15958</strain>
    </source>
</reference>
<dbReference type="Proteomes" id="UP000609064">
    <property type="component" value="Unassembled WGS sequence"/>
</dbReference>
<evidence type="ECO:0008006" key="3">
    <source>
        <dbReference type="Google" id="ProtNLM"/>
    </source>
</evidence>
<sequence>MEHTFTLNIKTILQKEFQENADKIFEKSLLIQYINEKTRSANRGSKSRSSFANLYAIYVIVEDYISNRFQEKGGYTDYEGALFNKLLARQRELPFGNKLQNHALNNRMNAEFQKYFPNSEYIPIIRNLTTNRYWINENLLKIQIEQKNFNISKTIIEIIDEYSKTKQDAFQRFIKSCEELQKIATQNSTEVEEFIISLLAPSVDARLFEIISFSILKYHYQDSIIYWGYDLTQLNKEKLKLYKTGRTNANDGGIDFVMKPLGRFFQVTETLDFKKYFLDIDKIQKYPVTFIVKSDVEIDILYNKIRQNALKTYSINSIVEKYLSCIEELINISILQQRLKEAVNNGYLNQILEEIINQSKVEFNYSDDEEIDEI</sequence>
<reference evidence="1" key="2">
    <citation type="submission" date="2020-09" db="EMBL/GenBank/DDBJ databases">
        <authorList>
            <person name="Sun Q."/>
            <person name="Zhou Y."/>
        </authorList>
    </citation>
    <scope>NUCLEOTIDE SEQUENCE</scope>
    <source>
        <strain evidence="1">CGMCC 1.15958</strain>
    </source>
</reference>
<dbReference type="AlphaFoldDB" id="A0A917DYG6"/>